<dbReference type="AlphaFoldDB" id="A0A8C9SI08"/>
<organism evidence="5 6">
    <name type="scientific">Scleropages formosus</name>
    <name type="common">Asian bonytongue</name>
    <name type="synonym">Osteoglossum formosum</name>
    <dbReference type="NCBI Taxonomy" id="113540"/>
    <lineage>
        <taxon>Eukaryota</taxon>
        <taxon>Metazoa</taxon>
        <taxon>Chordata</taxon>
        <taxon>Craniata</taxon>
        <taxon>Vertebrata</taxon>
        <taxon>Euteleostomi</taxon>
        <taxon>Actinopterygii</taxon>
        <taxon>Neopterygii</taxon>
        <taxon>Teleostei</taxon>
        <taxon>Osteoglossocephala</taxon>
        <taxon>Osteoglossomorpha</taxon>
        <taxon>Osteoglossiformes</taxon>
        <taxon>Osteoglossidae</taxon>
        <taxon>Scleropages</taxon>
    </lineage>
</organism>
<keyword evidence="4" id="KW-0966">Cell projection</keyword>
<dbReference type="InterPro" id="IPR026507">
    <property type="entry name" value="PIRC1/2"/>
</dbReference>
<keyword evidence="6" id="KW-1185">Reference proteome</keyword>
<dbReference type="Ensembl" id="ENSSFOT00015038308.2">
    <property type="protein sequence ID" value="ENSSFOP00015037890.2"/>
    <property type="gene ID" value="ENSSFOG00015024118.2"/>
</dbReference>
<comment type="subcellular location">
    <subcellularLocation>
        <location evidence="1">Cytoplasm</location>
        <location evidence="1">Cytoskeleton</location>
        <location evidence="1">Cilium axoneme</location>
    </subcellularLocation>
</comment>
<dbReference type="GO" id="GO:0005879">
    <property type="term" value="C:axonemal microtubule"/>
    <property type="evidence" value="ECO:0007669"/>
    <property type="project" value="InterPro"/>
</dbReference>
<accession>A0A8C9SI08</accession>
<evidence type="ECO:0000256" key="1">
    <source>
        <dbReference type="ARBA" id="ARBA00004430"/>
    </source>
</evidence>
<evidence type="ECO:0000256" key="3">
    <source>
        <dbReference type="ARBA" id="ARBA00023212"/>
    </source>
</evidence>
<evidence type="ECO:0000313" key="6">
    <source>
        <dbReference type="Proteomes" id="UP000694397"/>
    </source>
</evidence>
<dbReference type="GeneTree" id="ENSGT00940000168208"/>
<keyword evidence="3" id="KW-0206">Cytoskeleton</keyword>
<evidence type="ECO:0000256" key="4">
    <source>
        <dbReference type="ARBA" id="ARBA00023273"/>
    </source>
</evidence>
<name>A0A8C9SI08_SCLFO</name>
<evidence type="ECO:0000313" key="5">
    <source>
        <dbReference type="Ensembl" id="ENSSFOP00015037890.2"/>
    </source>
</evidence>
<reference evidence="5" key="3">
    <citation type="submission" date="2025-09" db="UniProtKB">
        <authorList>
            <consortium name="Ensembl"/>
        </authorList>
    </citation>
    <scope>IDENTIFICATION</scope>
</reference>
<protein>
    <submittedName>
        <fullName evidence="5">Uncharacterized protein</fullName>
    </submittedName>
</protein>
<proteinExistence type="predicted"/>
<dbReference type="Pfam" id="PF14892">
    <property type="entry name" value="PIRC1_2"/>
    <property type="match status" value="1"/>
</dbReference>
<reference evidence="5" key="2">
    <citation type="submission" date="2025-08" db="UniProtKB">
        <authorList>
            <consortium name="Ensembl"/>
        </authorList>
    </citation>
    <scope>IDENTIFICATION</scope>
</reference>
<keyword evidence="2" id="KW-0963">Cytoplasm</keyword>
<dbReference type="GO" id="GO:0035082">
    <property type="term" value="P:axoneme assembly"/>
    <property type="evidence" value="ECO:0007669"/>
    <property type="project" value="InterPro"/>
</dbReference>
<reference evidence="5 6" key="1">
    <citation type="submission" date="2019-04" db="EMBL/GenBank/DDBJ databases">
        <authorList>
            <consortium name="Wellcome Sanger Institute Data Sharing"/>
        </authorList>
    </citation>
    <scope>NUCLEOTIDE SEQUENCE [LARGE SCALE GENOMIC DNA]</scope>
</reference>
<evidence type="ECO:0000256" key="2">
    <source>
        <dbReference type="ARBA" id="ARBA00022490"/>
    </source>
</evidence>
<dbReference type="PANTHER" id="PTHR20899:SF4">
    <property type="entry name" value="PIERCER OF MICROTUBULE WALL 2 PROTEIN"/>
    <property type="match status" value="1"/>
</dbReference>
<dbReference type="PANTHER" id="PTHR20899">
    <property type="entry name" value="PIERCE HOMOLOG"/>
    <property type="match status" value="1"/>
</dbReference>
<dbReference type="Proteomes" id="UP000694397">
    <property type="component" value="Chromosome 11"/>
</dbReference>
<sequence length="123" mass="13650">TFPVDWNFLINALMTMLRPTECTNPGNSVFSCLMNPVPTSAPASTSTSAAASTKPQHLFFKTTSSNYGLLPPTYESAPCTYHPLSQAFSRHLGKCGMYRNNSFNTSLDRSRVYDYPNLQNTLQ</sequence>
<dbReference type="OrthoDB" id="546383at2759"/>